<feature type="chain" id="PRO_5012666040" evidence="1">
    <location>
        <begin position="17"/>
        <end position="346"/>
    </location>
</feature>
<dbReference type="STRING" id="4999.A0A1Y1UMD6"/>
<dbReference type="Proteomes" id="UP000193218">
    <property type="component" value="Unassembled WGS sequence"/>
</dbReference>
<dbReference type="AlphaFoldDB" id="A0A1Y1UMD6"/>
<accession>A0A1Y1UMD6</accession>
<evidence type="ECO:0000313" key="3">
    <source>
        <dbReference type="Proteomes" id="UP000193218"/>
    </source>
</evidence>
<keyword evidence="3" id="KW-1185">Reference proteome</keyword>
<dbReference type="EMBL" id="NBSH01000003">
    <property type="protein sequence ID" value="ORX39169.1"/>
    <property type="molecule type" value="Genomic_DNA"/>
</dbReference>
<dbReference type="GeneID" id="33556880"/>
<reference evidence="2 3" key="1">
    <citation type="submission" date="2017-03" db="EMBL/GenBank/DDBJ databases">
        <title>Widespread Adenine N6-methylation of Active Genes in Fungi.</title>
        <authorList>
            <consortium name="DOE Joint Genome Institute"/>
            <person name="Mondo S.J."/>
            <person name="Dannebaum R.O."/>
            <person name="Kuo R.C."/>
            <person name="Louie K.B."/>
            <person name="Bewick A.J."/>
            <person name="Labutti K."/>
            <person name="Haridas S."/>
            <person name="Kuo A."/>
            <person name="Salamov A."/>
            <person name="Ahrendt S.R."/>
            <person name="Lau R."/>
            <person name="Bowen B.P."/>
            <person name="Lipzen A."/>
            <person name="Sullivan W."/>
            <person name="Andreopoulos W.B."/>
            <person name="Clum A."/>
            <person name="Lindquist E."/>
            <person name="Daum C."/>
            <person name="Northen T.R."/>
            <person name="Ramamoorthy G."/>
            <person name="Schmitz R.J."/>
            <person name="Gryganskyi A."/>
            <person name="Culley D."/>
            <person name="Magnuson J."/>
            <person name="James T.Y."/>
            <person name="O'Malley M.A."/>
            <person name="Stajich J.E."/>
            <person name="Spatafora J.W."/>
            <person name="Visel A."/>
            <person name="Grigoriev I.V."/>
        </authorList>
    </citation>
    <scope>NUCLEOTIDE SEQUENCE [LARGE SCALE GENOMIC DNA]</scope>
    <source>
        <strain evidence="2 3">NRRL Y-17943</strain>
    </source>
</reference>
<dbReference type="RefSeq" id="XP_021873032.1">
    <property type="nucleotide sequence ID" value="XM_022015072.1"/>
</dbReference>
<proteinExistence type="predicted"/>
<gene>
    <name evidence="2" type="ORF">BD324DRAFT_618715</name>
</gene>
<comment type="caution">
    <text evidence="2">The sequence shown here is derived from an EMBL/GenBank/DDBJ whole genome shotgun (WGS) entry which is preliminary data.</text>
</comment>
<evidence type="ECO:0000256" key="1">
    <source>
        <dbReference type="SAM" id="SignalP"/>
    </source>
</evidence>
<protein>
    <submittedName>
        <fullName evidence="2">Uncharacterized protein</fullName>
    </submittedName>
</protein>
<evidence type="ECO:0000313" key="2">
    <source>
        <dbReference type="EMBL" id="ORX39169.1"/>
    </source>
</evidence>
<organism evidence="2 3">
    <name type="scientific">Kockovaella imperatae</name>
    <dbReference type="NCBI Taxonomy" id="4999"/>
    <lineage>
        <taxon>Eukaryota</taxon>
        <taxon>Fungi</taxon>
        <taxon>Dikarya</taxon>
        <taxon>Basidiomycota</taxon>
        <taxon>Agaricomycotina</taxon>
        <taxon>Tremellomycetes</taxon>
        <taxon>Tremellales</taxon>
        <taxon>Cuniculitremaceae</taxon>
        <taxon>Kockovaella</taxon>
    </lineage>
</organism>
<keyword evidence="1" id="KW-0732">Signal</keyword>
<dbReference type="OrthoDB" id="5588482at2759"/>
<sequence>MKYIALGLAVAGLAAAQNSSLIPANISSTCNTFLTQLNNDDSLSNCIQPLLNATVQFSPVSNVTLNEDDINTTLGAICNTNAGCADSTIRQWLSEFYANCQAELTGQSTYSSDVRELYDVLYVANPLKAAVCSVNSANQDYCIKDISTSEKSGNSSTSSSAASSSASASASASGVASGSLFTKWSPVEFAAANLYITIPQTVSQMTKRMLEYFSPRGEQSPFSIIKPNTTTYRNTNLPFLFLQDDMTSSQLCTPCTREVFVAYIKWESQMPYALGLSQSPILGGQNQLWRSVNATCGAGYVESIISEVGSGNFASSGIGAAAGTLSTIPGLGMGLAVLAGSVALLF</sequence>
<name>A0A1Y1UMD6_9TREE</name>
<dbReference type="InParanoid" id="A0A1Y1UMD6"/>
<feature type="signal peptide" evidence="1">
    <location>
        <begin position="1"/>
        <end position="16"/>
    </location>
</feature>